<name>A0A4P2PXP0_SORCE</name>
<feature type="compositionally biased region" description="Low complexity" evidence="1">
    <location>
        <begin position="139"/>
        <end position="151"/>
    </location>
</feature>
<accession>A0A4P2PXP0</accession>
<feature type="compositionally biased region" description="Basic and acidic residues" evidence="1">
    <location>
        <begin position="176"/>
        <end position="189"/>
    </location>
</feature>
<feature type="compositionally biased region" description="Low complexity" evidence="1">
    <location>
        <begin position="159"/>
        <end position="175"/>
    </location>
</feature>
<gene>
    <name evidence="2" type="ORF">SOCEGT47_020800</name>
</gene>
<proteinExistence type="predicted"/>
<evidence type="ECO:0000313" key="3">
    <source>
        <dbReference type="Proteomes" id="UP000295781"/>
    </source>
</evidence>
<dbReference type="OrthoDB" id="5526383at2"/>
<dbReference type="RefSeq" id="WP_129346896.1">
    <property type="nucleotide sequence ID" value="NZ_CP012670.1"/>
</dbReference>
<feature type="region of interest" description="Disordered" evidence="1">
    <location>
        <begin position="106"/>
        <end position="218"/>
    </location>
</feature>
<dbReference type="Proteomes" id="UP000295781">
    <property type="component" value="Chromosome"/>
</dbReference>
<dbReference type="EMBL" id="CP012670">
    <property type="protein sequence ID" value="AUX21594.1"/>
    <property type="molecule type" value="Genomic_DNA"/>
</dbReference>
<feature type="compositionally biased region" description="Pro residues" evidence="1">
    <location>
        <begin position="115"/>
        <end position="138"/>
    </location>
</feature>
<organism evidence="2 3">
    <name type="scientific">Sorangium cellulosum</name>
    <name type="common">Polyangium cellulosum</name>
    <dbReference type="NCBI Taxonomy" id="56"/>
    <lineage>
        <taxon>Bacteria</taxon>
        <taxon>Pseudomonadati</taxon>
        <taxon>Myxococcota</taxon>
        <taxon>Polyangia</taxon>
        <taxon>Polyangiales</taxon>
        <taxon>Polyangiaceae</taxon>
        <taxon>Sorangium</taxon>
    </lineage>
</organism>
<dbReference type="AlphaFoldDB" id="A0A4P2PXP0"/>
<evidence type="ECO:0008006" key="4">
    <source>
        <dbReference type="Google" id="ProtNLM"/>
    </source>
</evidence>
<evidence type="ECO:0000256" key="1">
    <source>
        <dbReference type="SAM" id="MobiDB-lite"/>
    </source>
</evidence>
<protein>
    <recommendedName>
        <fullName evidence="4">Outer membrane lipoprotein BamD-like domain-containing protein</fullName>
    </recommendedName>
</protein>
<evidence type="ECO:0000313" key="2">
    <source>
        <dbReference type="EMBL" id="AUX21594.1"/>
    </source>
</evidence>
<reference evidence="2 3" key="1">
    <citation type="submission" date="2015-09" db="EMBL/GenBank/DDBJ databases">
        <title>Sorangium comparison.</title>
        <authorList>
            <person name="Zaburannyi N."/>
            <person name="Bunk B."/>
            <person name="Overmann J."/>
            <person name="Mueller R."/>
        </authorList>
    </citation>
    <scope>NUCLEOTIDE SEQUENCE [LARGE SCALE GENOMIC DNA]</scope>
    <source>
        <strain evidence="2 3">So ceGT47</strain>
    </source>
</reference>
<sequence>MSRDPMRWNQDGGGAPEGARELLRAAARPRPMTPAELARTAARVAPLQASAGAGAALPVWAKGLLLVTGLGLGGLALHGALDGARSAAVPAASPPMLARLPLEGLLARGRGGTPPAAPAPAAPPPAEPAPAAPPPAAPAPEAEAPRAAAPAPRREAARAARPAAPAAPPGTTAAPRGDELLREARRLEQARAALADSPEASLSTLDAHRSEFPNGQLAEERELIAIQALMRLGRADEARARAEAFLQRFPSTAYTERVRRLTSVAP</sequence>